<evidence type="ECO:0000313" key="3">
    <source>
        <dbReference type="EMBL" id="KKQ70010.1"/>
    </source>
</evidence>
<dbReference type="PROSITE" id="PS50887">
    <property type="entry name" value="GGDEF"/>
    <property type="match status" value="1"/>
</dbReference>
<sequence>MGENTARDYKEADILVELDDKKAELADAQDTIEWLNNKHEELIDEFKKMLIESTTGLKRREMLYKDMEEKISNLFGIENINDVSDEEVIALVKSKNPIDFKNEPLYVMLGDMSYLSLANEGGHSQGDELLGETGKAIKNEFTDASRHGGDEFTTLILLQKKVAEEKVAKLEEDIQKMKNISELGRFGLKPNMDIGIAHFSESLKAFQEIILIMEKTDAGKEKLAKLDALKEMQNIWLEIADKRSTLKKAMTRIPLLLGKKEKNPEEYKELYKFLNKGAYGIEAEDLEEIGTKIKNGANPEEVIFEYIKKMELLNLKKKSGYEKAKEEVIIRTADDRIL</sequence>
<dbReference type="InterPro" id="IPR029787">
    <property type="entry name" value="Nucleotide_cyclase"/>
</dbReference>
<protein>
    <recommendedName>
        <fullName evidence="2">GGDEF domain-containing protein</fullName>
    </recommendedName>
</protein>
<dbReference type="SUPFAM" id="SSF55073">
    <property type="entry name" value="Nucleotide cyclase"/>
    <property type="match status" value="1"/>
</dbReference>
<organism evidence="3 4">
    <name type="scientific">Candidatus Falkowbacteria bacterium GW2011_GWE1_38_31</name>
    <dbReference type="NCBI Taxonomy" id="1618638"/>
    <lineage>
        <taxon>Bacteria</taxon>
        <taxon>Candidatus Falkowiibacteriota</taxon>
    </lineage>
</organism>
<dbReference type="EMBL" id="LBUU01000007">
    <property type="protein sequence ID" value="KKQ70010.1"/>
    <property type="molecule type" value="Genomic_DNA"/>
</dbReference>
<proteinExistence type="predicted"/>
<dbReference type="Gene3D" id="3.30.70.270">
    <property type="match status" value="1"/>
</dbReference>
<accession>A0A0G0K3F4</accession>
<evidence type="ECO:0000256" key="1">
    <source>
        <dbReference type="SAM" id="Coils"/>
    </source>
</evidence>
<comment type="caution">
    <text evidence="3">The sequence shown here is derived from an EMBL/GenBank/DDBJ whole genome shotgun (WGS) entry which is preliminary data.</text>
</comment>
<feature type="domain" description="GGDEF" evidence="2">
    <location>
        <begin position="103"/>
        <end position="234"/>
    </location>
</feature>
<dbReference type="AlphaFoldDB" id="A0A0G0K3F4"/>
<feature type="coiled-coil region" evidence="1">
    <location>
        <begin position="18"/>
        <end position="45"/>
    </location>
</feature>
<reference evidence="3 4" key="1">
    <citation type="journal article" date="2015" name="Nature">
        <title>rRNA introns, odd ribosomes, and small enigmatic genomes across a large radiation of phyla.</title>
        <authorList>
            <person name="Brown C.T."/>
            <person name="Hug L.A."/>
            <person name="Thomas B.C."/>
            <person name="Sharon I."/>
            <person name="Castelle C.J."/>
            <person name="Singh A."/>
            <person name="Wilkins M.J."/>
            <person name="Williams K.H."/>
            <person name="Banfield J.F."/>
        </authorList>
    </citation>
    <scope>NUCLEOTIDE SEQUENCE [LARGE SCALE GENOMIC DNA]</scope>
</reference>
<dbReference type="InterPro" id="IPR000160">
    <property type="entry name" value="GGDEF_dom"/>
</dbReference>
<evidence type="ECO:0000313" key="4">
    <source>
        <dbReference type="Proteomes" id="UP000034022"/>
    </source>
</evidence>
<evidence type="ECO:0000259" key="2">
    <source>
        <dbReference type="PROSITE" id="PS50887"/>
    </source>
</evidence>
<dbReference type="Proteomes" id="UP000034022">
    <property type="component" value="Unassembled WGS sequence"/>
</dbReference>
<dbReference type="Pfam" id="PF00990">
    <property type="entry name" value="GGDEF"/>
    <property type="match status" value="1"/>
</dbReference>
<name>A0A0G0K3F4_9BACT</name>
<dbReference type="InterPro" id="IPR043128">
    <property type="entry name" value="Rev_trsase/Diguanyl_cyclase"/>
</dbReference>
<gene>
    <name evidence="3" type="ORF">US91_C0007G0020</name>
</gene>
<keyword evidence="1" id="KW-0175">Coiled coil</keyword>